<protein>
    <submittedName>
        <fullName evidence="1">DUF6230 family protein</fullName>
    </submittedName>
</protein>
<comment type="caution">
    <text evidence="1">The sequence shown here is derived from an EMBL/GenBank/DDBJ whole genome shotgun (WGS) entry which is preliminary data.</text>
</comment>
<dbReference type="Pfam" id="PF19741">
    <property type="entry name" value="DUF6230"/>
    <property type="match status" value="1"/>
</dbReference>
<accession>A0ABN3MVJ6</accession>
<name>A0ABN3MVJ6_9ACTN</name>
<organism evidence="1 2">
    <name type="scientific">Streptomyces thermolineatus</name>
    <dbReference type="NCBI Taxonomy" id="44033"/>
    <lineage>
        <taxon>Bacteria</taxon>
        <taxon>Bacillati</taxon>
        <taxon>Actinomycetota</taxon>
        <taxon>Actinomycetes</taxon>
        <taxon>Kitasatosporales</taxon>
        <taxon>Streptomycetaceae</taxon>
        <taxon>Streptomyces</taxon>
    </lineage>
</organism>
<dbReference type="InterPro" id="IPR046198">
    <property type="entry name" value="DUF6230"/>
</dbReference>
<evidence type="ECO:0000313" key="2">
    <source>
        <dbReference type="Proteomes" id="UP001501358"/>
    </source>
</evidence>
<keyword evidence="2" id="KW-1185">Reference proteome</keyword>
<dbReference type="EMBL" id="BAAATA010000049">
    <property type="protein sequence ID" value="GAA2509660.1"/>
    <property type="molecule type" value="Genomic_DNA"/>
</dbReference>
<sequence length="208" mass="21425">MPSASAGAGRGRTDWRRFAVVTVVSVSASAAVLTGMGEGALAASFQVSGQSFAVSFDHLTGEGFQQYAAVDAGADGTVHPVAQTGIRRMTARRMCQSVAVPLPAVGDVVLRMTAGDRGEPVTARNLVVDTETLRAEAEFTGVEIGRDAGTVHELPGPAGPAGAAGAFAQRADRVEMSHLRQRARAATAGTFLLPDLSMSTGTDVPECR</sequence>
<reference evidence="1 2" key="1">
    <citation type="journal article" date="2019" name="Int. J. Syst. Evol. Microbiol.">
        <title>The Global Catalogue of Microorganisms (GCM) 10K type strain sequencing project: providing services to taxonomists for standard genome sequencing and annotation.</title>
        <authorList>
            <consortium name="The Broad Institute Genomics Platform"/>
            <consortium name="The Broad Institute Genome Sequencing Center for Infectious Disease"/>
            <person name="Wu L."/>
            <person name="Ma J."/>
        </authorList>
    </citation>
    <scope>NUCLEOTIDE SEQUENCE [LARGE SCALE GENOMIC DNA]</scope>
    <source>
        <strain evidence="1 2">JCM 6307</strain>
    </source>
</reference>
<evidence type="ECO:0000313" key="1">
    <source>
        <dbReference type="EMBL" id="GAA2509660.1"/>
    </source>
</evidence>
<dbReference type="RefSeq" id="WP_344385944.1">
    <property type="nucleotide sequence ID" value="NZ_BAAATA010000049.1"/>
</dbReference>
<gene>
    <name evidence="1" type="ORF">GCM10010406_52620</name>
</gene>
<proteinExistence type="predicted"/>
<dbReference type="Proteomes" id="UP001501358">
    <property type="component" value="Unassembled WGS sequence"/>
</dbReference>